<sequence>MNSPLPPTPSPEAGKDYLHLVTEVDIASFCKGSKPPLLILLCPIDEASKGFCKNLNEEGYDVLLVDSGSKWLTCESSIMDLTNPEAHSCDLDMRGSKGWRMSIHLVHLVSQVLKIDLSRSANRNVAMINVGLDEEESDVSTAFNAECGGRLVKAVIHYGPQIVPKPPTDEGDEDKRPVLQIPSFRQEEEEEEEEEEGPTSSSSSKPHANGHAKGLSPPPTLIHLSSQQEELYSAFLRNVDEGIVSASGIPFHPLTVSKLEASVGEARPKPFDLHMYPDVSATRPWSWCFHLAFSTNTHRTAFGEGVKAEERSAAGMAYTRTLRLLKQTVGPRFSIEQYWDQHCYLEFAERDPSKTMETMVAQPHVNHVATMTGGAGKDQVTKFYTHHFVDCSPPDSKLINVSRTVGTDRIVDEMIFTCTHTTEIEYFLPGVPPTGKRIEIPMVGIINFRGSKLAFESLYWDQSNVLVQLGLLDPEKSSLGKDSQGRRIRLPIAGQEVSQKVLDPLGRPSNQLMGEKWEATLAGGK</sequence>
<evidence type="ECO:0000313" key="2">
    <source>
        <dbReference type="Proteomes" id="UP000245626"/>
    </source>
</evidence>
<dbReference type="Proteomes" id="UP000245626">
    <property type="component" value="Unassembled WGS sequence"/>
</dbReference>
<evidence type="ECO:0000313" key="1">
    <source>
        <dbReference type="EMBL" id="PWN46532.1"/>
    </source>
</evidence>
<organism evidence="1 2">
    <name type="scientific">Violaceomyces palustris</name>
    <dbReference type="NCBI Taxonomy" id="1673888"/>
    <lineage>
        <taxon>Eukaryota</taxon>
        <taxon>Fungi</taxon>
        <taxon>Dikarya</taxon>
        <taxon>Basidiomycota</taxon>
        <taxon>Ustilaginomycotina</taxon>
        <taxon>Ustilaginomycetes</taxon>
        <taxon>Violaceomycetales</taxon>
        <taxon>Violaceomycetaceae</taxon>
        <taxon>Violaceomyces</taxon>
    </lineage>
</organism>
<proteinExistence type="predicted"/>
<reference evidence="1 2" key="1">
    <citation type="journal article" date="2018" name="Mol. Biol. Evol.">
        <title>Broad Genomic Sampling Reveals a Smut Pathogenic Ancestry of the Fungal Clade Ustilaginomycotina.</title>
        <authorList>
            <person name="Kijpornyongpan T."/>
            <person name="Mondo S.J."/>
            <person name="Barry K."/>
            <person name="Sandor L."/>
            <person name="Lee J."/>
            <person name="Lipzen A."/>
            <person name="Pangilinan J."/>
            <person name="LaButti K."/>
            <person name="Hainaut M."/>
            <person name="Henrissat B."/>
            <person name="Grigoriev I.V."/>
            <person name="Spatafora J.W."/>
            <person name="Aime M.C."/>
        </authorList>
    </citation>
    <scope>NUCLEOTIDE SEQUENCE [LARGE SCALE GENOMIC DNA]</scope>
    <source>
        <strain evidence="1 2">SA 807</strain>
    </source>
</reference>
<keyword evidence="2" id="KW-1185">Reference proteome</keyword>
<protein>
    <submittedName>
        <fullName evidence="1">Uncharacterized protein</fullName>
    </submittedName>
</protein>
<name>A0ACD0NL35_9BASI</name>
<gene>
    <name evidence="1" type="ORF">IE53DRAFT_391296</name>
</gene>
<accession>A0ACD0NL35</accession>
<dbReference type="EMBL" id="KZ820927">
    <property type="protein sequence ID" value="PWN46532.1"/>
    <property type="molecule type" value="Genomic_DNA"/>
</dbReference>